<dbReference type="Proteomes" id="UP000325614">
    <property type="component" value="Chromosome"/>
</dbReference>
<feature type="binding site" evidence="7">
    <location>
        <position position="208"/>
    </location>
    <ligand>
        <name>substrate</name>
    </ligand>
</feature>
<sequence length="347" mass="37879">MSERPTKAILRVLDGEPVWPLPIWIMRQAGRYLPEYRETRKQAGSFLDLCYTPRLAEEVTLQPIRRFGFDAAILFSDILVIPHALGQEVRFVENEGPKLDPVTSAADLSRLSAELPLGRLDPVFETLDRLSSSLPKETTLLGFCGAPFTVASYMIAGKGTPDQAPARLTAYRDPDFMDRLVDILVRASTAYLVRQIDAGAEAVQIFESFGAALPPALFDRLSLDPIRRIVTGLKEARPQARTIVFVRGGGTHLHRFAAAGVGDALALDWTLDPAQVLPQLPGQVATQGNLDPLALIAGGEPLRQGVEHILSAVRNRPHIFNLGHGILPETPIEHVSELVARVRGTGA</sequence>
<dbReference type="HAMAP" id="MF_00218">
    <property type="entry name" value="URO_D"/>
    <property type="match status" value="1"/>
</dbReference>
<dbReference type="InterPro" id="IPR000257">
    <property type="entry name" value="Uroporphyrinogen_deCOase"/>
</dbReference>
<dbReference type="UniPathway" id="UPA00251">
    <property type="reaction ID" value="UER00321"/>
</dbReference>
<evidence type="ECO:0000256" key="4">
    <source>
        <dbReference type="ARBA" id="ARBA00022793"/>
    </source>
</evidence>
<dbReference type="PANTHER" id="PTHR21091">
    <property type="entry name" value="METHYLTETRAHYDROFOLATE:HOMOCYSTEINE METHYLTRANSFERASE RELATED"/>
    <property type="match status" value="1"/>
</dbReference>
<dbReference type="KEGG" id="mico:GDR74_01340"/>
<dbReference type="CDD" id="cd00717">
    <property type="entry name" value="URO-D"/>
    <property type="match status" value="1"/>
</dbReference>
<keyword evidence="5 7" id="KW-0456">Lyase</keyword>
<dbReference type="Gene3D" id="3.20.20.210">
    <property type="match status" value="1"/>
</dbReference>
<dbReference type="PANTHER" id="PTHR21091:SF169">
    <property type="entry name" value="UROPORPHYRINOGEN DECARBOXYLASE"/>
    <property type="match status" value="1"/>
</dbReference>
<keyword evidence="6 7" id="KW-0627">Porphyrin biosynthesis</keyword>
<dbReference type="NCBIfam" id="TIGR01464">
    <property type="entry name" value="hemE"/>
    <property type="match status" value="1"/>
</dbReference>
<dbReference type="GO" id="GO:0005829">
    <property type="term" value="C:cytosol"/>
    <property type="evidence" value="ECO:0007669"/>
    <property type="project" value="TreeGrafter"/>
</dbReference>
<dbReference type="InterPro" id="IPR038071">
    <property type="entry name" value="UROD/MetE-like_sf"/>
</dbReference>
<keyword evidence="7" id="KW-0963">Cytoplasm</keyword>
<comment type="function">
    <text evidence="7">Catalyzes the decarboxylation of four acetate groups of uroporphyrinogen-III to yield coproporphyrinogen-III.</text>
</comment>
<dbReference type="AlphaFoldDB" id="A0A5P9JUX0"/>
<proteinExistence type="inferred from homology"/>
<dbReference type="SUPFAM" id="SSF51726">
    <property type="entry name" value="UROD/MetE-like"/>
    <property type="match status" value="1"/>
</dbReference>
<dbReference type="Pfam" id="PF01208">
    <property type="entry name" value="URO-D"/>
    <property type="match status" value="1"/>
</dbReference>
<evidence type="ECO:0000256" key="8">
    <source>
        <dbReference type="RuleBase" id="RU000554"/>
    </source>
</evidence>
<dbReference type="GO" id="GO:0019353">
    <property type="term" value="P:protoporphyrinogen IX biosynthetic process from glutamate"/>
    <property type="evidence" value="ECO:0007669"/>
    <property type="project" value="TreeGrafter"/>
</dbReference>
<protein>
    <recommendedName>
        <fullName evidence="3 7">Uroporphyrinogen decarboxylase</fullName>
        <shortName evidence="7">UPD</shortName>
        <shortName evidence="7">URO-D</shortName>
        <ecNumber evidence="3 7">4.1.1.37</ecNumber>
    </recommendedName>
</protein>
<dbReference type="InterPro" id="IPR006361">
    <property type="entry name" value="Uroporphyrinogen_deCO2ase_HemE"/>
</dbReference>
<comment type="similarity">
    <text evidence="2 7 9">Belongs to the uroporphyrinogen decarboxylase family.</text>
</comment>
<comment type="subunit">
    <text evidence="7">Homodimer.</text>
</comment>
<evidence type="ECO:0000256" key="6">
    <source>
        <dbReference type="ARBA" id="ARBA00023244"/>
    </source>
</evidence>
<feature type="binding site" evidence="7">
    <location>
        <position position="324"/>
    </location>
    <ligand>
        <name>substrate</name>
    </ligand>
</feature>
<comment type="pathway">
    <text evidence="1 7 8">Porphyrin-containing compound metabolism; protoporphyrin-IX biosynthesis; coproporphyrinogen-III from 5-aminolevulinate: step 4/4.</text>
</comment>
<feature type="domain" description="Uroporphyrinogen decarboxylase (URO-D)" evidence="10">
    <location>
        <begin position="22"/>
        <end position="31"/>
    </location>
</feature>
<evidence type="ECO:0000256" key="3">
    <source>
        <dbReference type="ARBA" id="ARBA00012288"/>
    </source>
</evidence>
<evidence type="ECO:0000259" key="11">
    <source>
        <dbReference type="PROSITE" id="PS00907"/>
    </source>
</evidence>
<feature type="binding site" evidence="7">
    <location>
        <begin position="27"/>
        <end position="31"/>
    </location>
    <ligand>
        <name>substrate</name>
    </ligand>
</feature>
<evidence type="ECO:0000313" key="13">
    <source>
        <dbReference type="Proteomes" id="UP000325614"/>
    </source>
</evidence>
<keyword evidence="4 7" id="KW-0210">Decarboxylase</keyword>
<keyword evidence="13" id="KW-1185">Reference proteome</keyword>
<feature type="binding site" evidence="7">
    <location>
        <position position="77"/>
    </location>
    <ligand>
        <name>substrate</name>
    </ligand>
</feature>
<dbReference type="PROSITE" id="PS00906">
    <property type="entry name" value="UROD_1"/>
    <property type="match status" value="1"/>
</dbReference>
<name>A0A5P9JUX0_9HYPH</name>
<evidence type="ECO:0000256" key="7">
    <source>
        <dbReference type="HAMAP-Rule" id="MF_00218"/>
    </source>
</evidence>
<feature type="domain" description="Uroporphyrinogen decarboxylase (URO-D)" evidence="11">
    <location>
        <begin position="141"/>
        <end position="157"/>
    </location>
</feature>
<evidence type="ECO:0000256" key="2">
    <source>
        <dbReference type="ARBA" id="ARBA00009935"/>
    </source>
</evidence>
<dbReference type="EC" id="4.1.1.37" evidence="3 7"/>
<reference evidence="12 13" key="1">
    <citation type="submission" date="2019-10" db="EMBL/GenBank/DDBJ databases">
        <title>Isolation, Identification of Microvirga thermotolerans HR1, a novel thermophilic bacterium and Comparative Genomics of the genus Microvirga.</title>
        <authorList>
            <person name="Li J."/>
            <person name="Zhang W."/>
            <person name="Lin M."/>
            <person name="Wang J."/>
        </authorList>
    </citation>
    <scope>NUCLEOTIDE SEQUENCE [LARGE SCALE GENOMIC DNA]</scope>
    <source>
        <strain evidence="12 13">HR1</strain>
    </source>
</reference>
<dbReference type="EMBL" id="CP045423">
    <property type="protein sequence ID" value="QFU14965.1"/>
    <property type="molecule type" value="Genomic_DNA"/>
</dbReference>
<dbReference type="GO" id="GO:0004853">
    <property type="term" value="F:uroporphyrinogen decarboxylase activity"/>
    <property type="evidence" value="ECO:0007669"/>
    <property type="project" value="UniProtKB-UniRule"/>
</dbReference>
<comment type="caution">
    <text evidence="7">Lacks conserved residue(s) required for the propagation of feature annotation.</text>
</comment>
<dbReference type="RefSeq" id="WP_152584615.1">
    <property type="nucleotide sequence ID" value="NZ_CP045423.1"/>
</dbReference>
<evidence type="ECO:0000256" key="1">
    <source>
        <dbReference type="ARBA" id="ARBA00004804"/>
    </source>
</evidence>
<evidence type="ECO:0000256" key="9">
    <source>
        <dbReference type="RuleBase" id="RU004169"/>
    </source>
</evidence>
<gene>
    <name evidence="7" type="primary">hemE</name>
    <name evidence="12" type="ORF">GDR74_01340</name>
</gene>
<evidence type="ECO:0000313" key="12">
    <source>
        <dbReference type="EMBL" id="QFU14965.1"/>
    </source>
</evidence>
<dbReference type="PROSITE" id="PS00907">
    <property type="entry name" value="UROD_2"/>
    <property type="match status" value="1"/>
</dbReference>
<evidence type="ECO:0000259" key="10">
    <source>
        <dbReference type="PROSITE" id="PS00906"/>
    </source>
</evidence>
<evidence type="ECO:0000256" key="5">
    <source>
        <dbReference type="ARBA" id="ARBA00023239"/>
    </source>
</evidence>
<organism evidence="12 13">
    <name type="scientific">Microvirga thermotolerans</name>
    <dbReference type="NCBI Taxonomy" id="2651334"/>
    <lineage>
        <taxon>Bacteria</taxon>
        <taxon>Pseudomonadati</taxon>
        <taxon>Pseudomonadota</taxon>
        <taxon>Alphaproteobacteria</taxon>
        <taxon>Hyphomicrobiales</taxon>
        <taxon>Methylobacteriaceae</taxon>
        <taxon>Microvirga</taxon>
    </lineage>
</organism>
<comment type="catalytic activity">
    <reaction evidence="7 8">
        <text>uroporphyrinogen III + 4 H(+) = coproporphyrinogen III + 4 CO2</text>
        <dbReference type="Rhea" id="RHEA:19865"/>
        <dbReference type="ChEBI" id="CHEBI:15378"/>
        <dbReference type="ChEBI" id="CHEBI:16526"/>
        <dbReference type="ChEBI" id="CHEBI:57308"/>
        <dbReference type="ChEBI" id="CHEBI:57309"/>
        <dbReference type="EC" id="4.1.1.37"/>
    </reaction>
</comment>
<feature type="binding site" evidence="7">
    <location>
        <position position="153"/>
    </location>
    <ligand>
        <name>substrate</name>
    </ligand>
</feature>
<feature type="site" description="Transition state stabilizer" evidence="7">
    <location>
        <position position="77"/>
    </location>
</feature>
<comment type="subcellular location">
    <subcellularLocation>
        <location evidence="7">Cytoplasm</location>
    </subcellularLocation>
</comment>
<accession>A0A5P9JUX0</accession>